<dbReference type="Pfam" id="PF19502">
    <property type="entry name" value="DUF6036"/>
    <property type="match status" value="1"/>
</dbReference>
<dbReference type="Proteomes" id="UP000189835">
    <property type="component" value="Unassembled WGS sequence"/>
</dbReference>
<dbReference type="SUPFAM" id="SSF81301">
    <property type="entry name" value="Nucleotidyltransferase"/>
    <property type="match status" value="1"/>
</dbReference>
<gene>
    <name evidence="2" type="ORF">B1L04_21810</name>
</gene>
<dbReference type="RefSeq" id="WP_046663377.1">
    <property type="nucleotide sequence ID" value="NZ_MVGR01000005.1"/>
</dbReference>
<reference evidence="2 3" key="1">
    <citation type="submission" date="2017-02" db="EMBL/GenBank/DDBJ databases">
        <title>Genome sequence of Microcystis aeruginosa KW.</title>
        <authorList>
            <person name="Oh H.-M."/>
            <person name="Ahn C.-Y."/>
            <person name="Jeong H."/>
            <person name="Srivastava A."/>
            <person name="Lee H.-G."/>
            <person name="Kang S.-R."/>
        </authorList>
    </citation>
    <scope>NUCLEOTIDE SEQUENCE [LARGE SCALE GENOMIC DNA]</scope>
    <source>
        <strain evidence="2 3">KW</strain>
    </source>
</reference>
<dbReference type="Gene3D" id="3.30.460.40">
    <property type="match status" value="1"/>
</dbReference>
<name>A0A1V4BMD2_MICAE</name>
<comment type="caution">
    <text evidence="2">The sequence shown here is derived from an EMBL/GenBank/DDBJ whole genome shotgun (WGS) entry which is preliminary data.</text>
</comment>
<dbReference type="AlphaFoldDB" id="A0A1V4BMD2"/>
<evidence type="ECO:0000259" key="1">
    <source>
        <dbReference type="Pfam" id="PF19502"/>
    </source>
</evidence>
<evidence type="ECO:0000313" key="3">
    <source>
        <dbReference type="Proteomes" id="UP000189835"/>
    </source>
</evidence>
<evidence type="ECO:0000313" key="2">
    <source>
        <dbReference type="EMBL" id="OPF15185.1"/>
    </source>
</evidence>
<dbReference type="InterPro" id="IPR043519">
    <property type="entry name" value="NT_sf"/>
</dbReference>
<feature type="domain" description="DUF6036" evidence="1">
    <location>
        <begin position="7"/>
        <end position="143"/>
    </location>
</feature>
<dbReference type="EMBL" id="MVGR01000005">
    <property type="protein sequence ID" value="OPF15185.1"/>
    <property type="molecule type" value="Genomic_DNA"/>
</dbReference>
<sequence length="147" mass="16775">MLNQDFKEFIQLLNDNQVRYLVLGGYAVALHGYPRYTKDIDIWIEMSSLNAYNLIKALEGFGFGSLGLTIDDFLTPDQVIQLGYPPNRIDLITTPDGVEFQTCYLSRIEVKIDDIIVNFIDLENLKKNKKASGRLQDLADLENLEID</sequence>
<accession>A0A1V4BMD2</accession>
<dbReference type="InterPro" id="IPR045792">
    <property type="entry name" value="DUF6036"/>
</dbReference>
<organism evidence="2 3">
    <name type="scientific">Microcystis aeruginosa KW</name>
    <dbReference type="NCBI Taxonomy" id="1960155"/>
    <lineage>
        <taxon>Bacteria</taxon>
        <taxon>Bacillati</taxon>
        <taxon>Cyanobacteriota</taxon>
        <taxon>Cyanophyceae</taxon>
        <taxon>Oscillatoriophycideae</taxon>
        <taxon>Chroococcales</taxon>
        <taxon>Microcystaceae</taxon>
        <taxon>Microcystis</taxon>
    </lineage>
</organism>
<proteinExistence type="predicted"/>
<protein>
    <recommendedName>
        <fullName evidence="1">DUF6036 domain-containing protein</fullName>
    </recommendedName>
</protein>